<proteinExistence type="predicted"/>
<name>A0A2A2JUI3_9BILA</name>
<protein>
    <submittedName>
        <fullName evidence="1">Uncharacterized protein</fullName>
    </submittedName>
</protein>
<sequence length="368" mass="41994">MSNEKMSWVLKLLEQDDDTRASDFPSRSMVERIFGLAATDMKDVSDPPVADASELEHQPNEWDRLVEELVKLIESNPAMEEFARVMRTRFGHVDDFFDLRLAFDAFRSNVSDPYCSAANAIVLYRSAVDRSVVTRTAIAIDEIREMVTEELEGRDEIAPEAKKKKKTVENVDIEDRGYVLKESSAKDVMLLKEPGFRLGNIRAAIIEMHANYRGCSIKDEIHRVLVNVMIQILPQDCTTKYTIANRVHKGHVQFPLRLADNIAAGIIRCIDIREQDDKQCFRLRNVVPVPFNSFVTLIMHEIDLILADSPMRRVNKKKHCFSLISDEIYRNKLAIDVHAVQDGWYEKNLDEATVSFTHTSPMASSSSC</sequence>
<evidence type="ECO:0000313" key="2">
    <source>
        <dbReference type="Proteomes" id="UP000218231"/>
    </source>
</evidence>
<dbReference type="EMBL" id="LIAE01010213">
    <property type="protein sequence ID" value="PAV65338.1"/>
    <property type="molecule type" value="Genomic_DNA"/>
</dbReference>
<organism evidence="1 2">
    <name type="scientific">Diploscapter pachys</name>
    <dbReference type="NCBI Taxonomy" id="2018661"/>
    <lineage>
        <taxon>Eukaryota</taxon>
        <taxon>Metazoa</taxon>
        <taxon>Ecdysozoa</taxon>
        <taxon>Nematoda</taxon>
        <taxon>Chromadorea</taxon>
        <taxon>Rhabditida</taxon>
        <taxon>Rhabditina</taxon>
        <taxon>Rhabditomorpha</taxon>
        <taxon>Rhabditoidea</taxon>
        <taxon>Rhabditidae</taxon>
        <taxon>Diploscapter</taxon>
    </lineage>
</organism>
<dbReference type="AlphaFoldDB" id="A0A2A2JUI3"/>
<keyword evidence="2" id="KW-1185">Reference proteome</keyword>
<reference evidence="1 2" key="1">
    <citation type="journal article" date="2017" name="Curr. Biol.">
        <title>Genome architecture and evolution of a unichromosomal asexual nematode.</title>
        <authorList>
            <person name="Fradin H."/>
            <person name="Zegar C."/>
            <person name="Gutwein M."/>
            <person name="Lucas J."/>
            <person name="Kovtun M."/>
            <person name="Corcoran D."/>
            <person name="Baugh L.R."/>
            <person name="Kiontke K."/>
            <person name="Gunsalus K."/>
            <person name="Fitch D.H."/>
            <person name="Piano F."/>
        </authorList>
    </citation>
    <scope>NUCLEOTIDE SEQUENCE [LARGE SCALE GENOMIC DNA]</scope>
    <source>
        <strain evidence="1">PF1309</strain>
    </source>
</reference>
<comment type="caution">
    <text evidence="1">The sequence shown here is derived from an EMBL/GenBank/DDBJ whole genome shotgun (WGS) entry which is preliminary data.</text>
</comment>
<accession>A0A2A2JUI3</accession>
<evidence type="ECO:0000313" key="1">
    <source>
        <dbReference type="EMBL" id="PAV65338.1"/>
    </source>
</evidence>
<gene>
    <name evidence="1" type="ORF">WR25_13054</name>
</gene>
<dbReference type="Proteomes" id="UP000218231">
    <property type="component" value="Unassembled WGS sequence"/>
</dbReference>